<dbReference type="InterPro" id="IPR000010">
    <property type="entry name" value="Cystatin_dom"/>
</dbReference>
<accession>U5D745</accession>
<name>U5D745_AMBTC</name>
<dbReference type="GO" id="GO:0004869">
    <property type="term" value="F:cysteine-type endopeptidase inhibitor activity"/>
    <property type="evidence" value="ECO:0007669"/>
    <property type="project" value="UniProtKB-KW"/>
</dbReference>
<dbReference type="SMART" id="SM00043">
    <property type="entry name" value="CY"/>
    <property type="match status" value="1"/>
</dbReference>
<dbReference type="PANTHER" id="PTHR47364:SF2">
    <property type="entry name" value="CYSTEINE PROTEINASE INHIBITOR 5"/>
    <property type="match status" value="1"/>
</dbReference>
<evidence type="ECO:0000259" key="4">
    <source>
        <dbReference type="SMART" id="SM00043"/>
    </source>
</evidence>
<feature type="domain" description="Cystatin" evidence="4">
    <location>
        <begin position="27"/>
        <end position="115"/>
    </location>
</feature>
<proteinExistence type="predicted"/>
<dbReference type="InterPro" id="IPR018073">
    <property type="entry name" value="Prot_inh_cystat_CS"/>
</dbReference>
<dbReference type="HOGENOM" id="CLU_113093_5_0_1"/>
<gene>
    <name evidence="5" type="ORF">AMTR_s00055p00160920</name>
</gene>
<keyword evidence="6" id="KW-1185">Reference proteome</keyword>
<feature type="chain" id="PRO_5036495443" description="Cystatin domain-containing protein" evidence="3">
    <location>
        <begin position="25"/>
        <end position="117"/>
    </location>
</feature>
<dbReference type="OrthoDB" id="2016588at2759"/>
<dbReference type="KEGG" id="atr:18446649"/>
<dbReference type="InterPro" id="IPR046350">
    <property type="entry name" value="Cystatin_sf"/>
</dbReference>
<dbReference type="SUPFAM" id="SSF54403">
    <property type="entry name" value="Cystatin/monellin"/>
    <property type="match status" value="1"/>
</dbReference>
<evidence type="ECO:0000256" key="2">
    <source>
        <dbReference type="ARBA" id="ARBA00022704"/>
    </source>
</evidence>
<evidence type="ECO:0000256" key="3">
    <source>
        <dbReference type="SAM" id="SignalP"/>
    </source>
</evidence>
<dbReference type="OMA" id="ANEIHIQ"/>
<keyword evidence="3" id="KW-0732">Signal</keyword>
<dbReference type="AlphaFoldDB" id="U5D745"/>
<dbReference type="Gene3D" id="3.10.450.10">
    <property type="match status" value="1"/>
</dbReference>
<dbReference type="Pfam" id="PF16845">
    <property type="entry name" value="SQAPI"/>
    <property type="match status" value="1"/>
</dbReference>
<dbReference type="Gramene" id="ERN18289">
    <property type="protein sequence ID" value="ERN18289"/>
    <property type="gene ID" value="AMTR_s00055p00160920"/>
</dbReference>
<reference evidence="6" key="1">
    <citation type="journal article" date="2013" name="Science">
        <title>The Amborella genome and the evolution of flowering plants.</title>
        <authorList>
            <consortium name="Amborella Genome Project"/>
        </authorList>
    </citation>
    <scope>NUCLEOTIDE SEQUENCE [LARGE SCALE GENOMIC DNA]</scope>
</reference>
<evidence type="ECO:0000313" key="6">
    <source>
        <dbReference type="Proteomes" id="UP000017836"/>
    </source>
</evidence>
<dbReference type="PROSITE" id="PS00287">
    <property type="entry name" value="CYSTATIN"/>
    <property type="match status" value="1"/>
</dbReference>
<organism evidence="5 6">
    <name type="scientific">Amborella trichopoda</name>
    <dbReference type="NCBI Taxonomy" id="13333"/>
    <lineage>
        <taxon>Eukaryota</taxon>
        <taxon>Viridiplantae</taxon>
        <taxon>Streptophyta</taxon>
        <taxon>Embryophyta</taxon>
        <taxon>Tracheophyta</taxon>
        <taxon>Spermatophyta</taxon>
        <taxon>Magnoliopsida</taxon>
        <taxon>Amborellales</taxon>
        <taxon>Amborellaceae</taxon>
        <taxon>Amborella</taxon>
    </lineage>
</organism>
<dbReference type="CDD" id="cd00042">
    <property type="entry name" value="CY"/>
    <property type="match status" value="1"/>
</dbReference>
<keyword evidence="1" id="KW-0646">Protease inhibitor</keyword>
<feature type="signal peptide" evidence="3">
    <location>
        <begin position="1"/>
        <end position="24"/>
    </location>
</feature>
<protein>
    <recommendedName>
        <fullName evidence="4">Cystatin domain-containing protein</fullName>
    </recommendedName>
</protein>
<dbReference type="Proteomes" id="UP000017836">
    <property type="component" value="Unassembled WGS sequence"/>
</dbReference>
<sequence length="117" mass="13132">MGTQHRLFFTCFSLLLATFAMASAREAFTGGYQQVQANEIHIQDLGKYAVLAYNKQSGAKLSFISVVEAKTQVVSGANYKLAIQALEDPFLRVYKAIVWEKSWLKYRNLTSFEAVLA</sequence>
<evidence type="ECO:0000256" key="1">
    <source>
        <dbReference type="ARBA" id="ARBA00022690"/>
    </source>
</evidence>
<evidence type="ECO:0000313" key="5">
    <source>
        <dbReference type="EMBL" id="ERN18289.1"/>
    </source>
</evidence>
<dbReference type="PANTHER" id="PTHR47364">
    <property type="entry name" value="CYSTEINE PROTEINASE INHIBITOR 5"/>
    <property type="match status" value="1"/>
</dbReference>
<keyword evidence="2" id="KW-0789">Thiol protease inhibitor</keyword>
<dbReference type="EMBL" id="KI392237">
    <property type="protein sequence ID" value="ERN18289.1"/>
    <property type="molecule type" value="Genomic_DNA"/>
</dbReference>